<name>A0A2I0BGK3_9ASPA</name>
<comment type="similarity">
    <text evidence="3">Belongs to the HARBI1 family.</text>
</comment>
<dbReference type="InterPro" id="IPR058353">
    <property type="entry name" value="DUF8040"/>
</dbReference>
<dbReference type="GO" id="GO:0005634">
    <property type="term" value="C:nucleus"/>
    <property type="evidence" value="ECO:0007669"/>
    <property type="project" value="UniProtKB-SubCell"/>
</dbReference>
<proteinExistence type="inferred from homology"/>
<evidence type="ECO:0000259" key="9">
    <source>
        <dbReference type="Pfam" id="PF26138"/>
    </source>
</evidence>
<dbReference type="InterPro" id="IPR045249">
    <property type="entry name" value="HARBI1-like"/>
</dbReference>
<dbReference type="GO" id="GO:0016787">
    <property type="term" value="F:hydrolase activity"/>
    <property type="evidence" value="ECO:0007669"/>
    <property type="project" value="UniProtKB-KW"/>
</dbReference>
<keyword evidence="11" id="KW-1185">Reference proteome</keyword>
<dbReference type="GO" id="GO:0004518">
    <property type="term" value="F:nuclease activity"/>
    <property type="evidence" value="ECO:0007669"/>
    <property type="project" value="UniProtKB-KW"/>
</dbReference>
<dbReference type="PANTHER" id="PTHR22930:SF259">
    <property type="entry name" value="OS08G0106900 PROTEIN"/>
    <property type="match status" value="1"/>
</dbReference>
<keyword evidence="7" id="KW-0539">Nucleus</keyword>
<keyword evidence="5" id="KW-0479">Metal-binding</keyword>
<evidence type="ECO:0000256" key="2">
    <source>
        <dbReference type="ARBA" id="ARBA00004123"/>
    </source>
</evidence>
<dbReference type="EMBL" id="KZ451885">
    <property type="protein sequence ID" value="PKA66911.1"/>
    <property type="molecule type" value="Genomic_DNA"/>
</dbReference>
<evidence type="ECO:0000256" key="3">
    <source>
        <dbReference type="ARBA" id="ARBA00006958"/>
    </source>
</evidence>
<dbReference type="InterPro" id="IPR027806">
    <property type="entry name" value="HARBI1_dom"/>
</dbReference>
<keyword evidence="6" id="KW-0378">Hydrolase</keyword>
<evidence type="ECO:0000256" key="6">
    <source>
        <dbReference type="ARBA" id="ARBA00022801"/>
    </source>
</evidence>
<accession>A0A2I0BGK3</accession>
<dbReference type="Pfam" id="PF26138">
    <property type="entry name" value="DUF8040"/>
    <property type="match status" value="1"/>
</dbReference>
<comment type="subcellular location">
    <subcellularLocation>
        <location evidence="2">Nucleus</location>
    </subcellularLocation>
</comment>
<gene>
    <name evidence="10" type="ORF">AXF42_Ash003568</name>
</gene>
<evidence type="ECO:0000313" key="11">
    <source>
        <dbReference type="Proteomes" id="UP000236161"/>
    </source>
</evidence>
<dbReference type="OrthoDB" id="1681765at2759"/>
<organism evidence="10 11">
    <name type="scientific">Apostasia shenzhenica</name>
    <dbReference type="NCBI Taxonomy" id="1088818"/>
    <lineage>
        <taxon>Eukaryota</taxon>
        <taxon>Viridiplantae</taxon>
        <taxon>Streptophyta</taxon>
        <taxon>Embryophyta</taxon>
        <taxon>Tracheophyta</taxon>
        <taxon>Spermatophyta</taxon>
        <taxon>Magnoliopsida</taxon>
        <taxon>Liliopsida</taxon>
        <taxon>Asparagales</taxon>
        <taxon>Orchidaceae</taxon>
        <taxon>Apostasioideae</taxon>
        <taxon>Apostasia</taxon>
    </lineage>
</organism>
<comment type="cofactor">
    <cofactor evidence="1">
        <name>a divalent metal cation</name>
        <dbReference type="ChEBI" id="CHEBI:60240"/>
    </cofactor>
</comment>
<keyword evidence="4" id="KW-0540">Nuclease</keyword>
<dbReference type="Pfam" id="PF13359">
    <property type="entry name" value="DDE_Tnp_4"/>
    <property type="match status" value="1"/>
</dbReference>
<evidence type="ECO:0000313" key="10">
    <source>
        <dbReference type="EMBL" id="PKA66911.1"/>
    </source>
</evidence>
<protein>
    <submittedName>
        <fullName evidence="10">Uncharacterized protein</fullName>
    </submittedName>
</protein>
<evidence type="ECO:0000256" key="7">
    <source>
        <dbReference type="ARBA" id="ARBA00023242"/>
    </source>
</evidence>
<evidence type="ECO:0000256" key="1">
    <source>
        <dbReference type="ARBA" id="ARBA00001968"/>
    </source>
</evidence>
<feature type="domain" description="DDE Tnp4" evidence="8">
    <location>
        <begin position="107"/>
        <end position="263"/>
    </location>
</feature>
<evidence type="ECO:0000259" key="8">
    <source>
        <dbReference type="Pfam" id="PF13359"/>
    </source>
</evidence>
<dbReference type="AlphaFoldDB" id="A0A2I0BGK3"/>
<sequence>MSAQAFVGLRDIMIRRGILSDTRFMSAAEQLAIFLRVVVQADSYRSVCVFFQHSLETVSRNFNHVLQGILLLKDEYITLPDPIAPCHPHIRNNSNFYPYFKDILGAIDGTHIPAIVSRQKQKRYRNRKNVMAAVSFDRQFVYIATGWEGSAANMRVLKWTLEKGEFSVPPENRYLVDSGYANTDKFLAPIRRCRYHLSNYQTPMQHRYEKPQELYNYRHAQLRNVIERTFDILKERFKVLTDMKPFPFSVQADIVLACCILHNYIGRYYKQDTFFNLSESDMQHLQNHDEMTEVDALSGQVSIGEQRRGETVRTNIIEQLWISNVGIIT</sequence>
<evidence type="ECO:0000256" key="5">
    <source>
        <dbReference type="ARBA" id="ARBA00022723"/>
    </source>
</evidence>
<evidence type="ECO:0000256" key="4">
    <source>
        <dbReference type="ARBA" id="ARBA00022722"/>
    </source>
</evidence>
<dbReference type="PANTHER" id="PTHR22930">
    <property type="match status" value="1"/>
</dbReference>
<feature type="domain" description="DUF8040" evidence="9">
    <location>
        <begin position="1"/>
        <end position="69"/>
    </location>
</feature>
<dbReference type="Proteomes" id="UP000236161">
    <property type="component" value="Unassembled WGS sequence"/>
</dbReference>
<dbReference type="GO" id="GO:0046872">
    <property type="term" value="F:metal ion binding"/>
    <property type="evidence" value="ECO:0007669"/>
    <property type="project" value="UniProtKB-KW"/>
</dbReference>
<reference evidence="10 11" key="1">
    <citation type="journal article" date="2017" name="Nature">
        <title>The Apostasia genome and the evolution of orchids.</title>
        <authorList>
            <person name="Zhang G.Q."/>
            <person name="Liu K.W."/>
            <person name="Li Z."/>
            <person name="Lohaus R."/>
            <person name="Hsiao Y.Y."/>
            <person name="Niu S.C."/>
            <person name="Wang J.Y."/>
            <person name="Lin Y.C."/>
            <person name="Xu Q."/>
            <person name="Chen L.J."/>
            <person name="Yoshida K."/>
            <person name="Fujiwara S."/>
            <person name="Wang Z.W."/>
            <person name="Zhang Y.Q."/>
            <person name="Mitsuda N."/>
            <person name="Wang M."/>
            <person name="Liu G.H."/>
            <person name="Pecoraro L."/>
            <person name="Huang H.X."/>
            <person name="Xiao X.J."/>
            <person name="Lin M."/>
            <person name="Wu X.Y."/>
            <person name="Wu W.L."/>
            <person name="Chen Y.Y."/>
            <person name="Chang S.B."/>
            <person name="Sakamoto S."/>
            <person name="Ohme-Takagi M."/>
            <person name="Yagi M."/>
            <person name="Zeng S.J."/>
            <person name="Shen C.Y."/>
            <person name="Yeh C.M."/>
            <person name="Luo Y.B."/>
            <person name="Tsai W.C."/>
            <person name="Van de Peer Y."/>
            <person name="Liu Z.J."/>
        </authorList>
    </citation>
    <scope>NUCLEOTIDE SEQUENCE [LARGE SCALE GENOMIC DNA]</scope>
    <source>
        <strain evidence="11">cv. Shenzhen</strain>
        <tissue evidence="10">Stem</tissue>
    </source>
</reference>